<name>A0A0L0N1P3_TOLOC</name>
<keyword evidence="3" id="KW-0813">Transport</keyword>
<dbReference type="InterPro" id="IPR035892">
    <property type="entry name" value="C2_domain_sf"/>
</dbReference>
<dbReference type="PRINTS" id="PR00625">
    <property type="entry name" value="JDOMAIN"/>
</dbReference>
<dbReference type="EMBL" id="LFRF01000030">
    <property type="protein sequence ID" value="KND88013.1"/>
    <property type="molecule type" value="Genomic_DNA"/>
</dbReference>
<keyword evidence="8 11" id="KW-0443">Lipid metabolism</keyword>
<keyword evidence="6" id="KW-0653">Protein transport</keyword>
<keyword evidence="9 13" id="KW-0472">Membrane</keyword>
<dbReference type="Proteomes" id="UP000036947">
    <property type="component" value="Unassembled WGS sequence"/>
</dbReference>
<dbReference type="SUPFAM" id="SSF158702">
    <property type="entry name" value="Sec63 N-terminal domain-like"/>
    <property type="match status" value="1"/>
</dbReference>
<dbReference type="PANTHER" id="PTHR24075:SF0">
    <property type="entry name" value="TRANSLOCATION PROTEIN SEC63 HOMOLOG"/>
    <property type="match status" value="1"/>
</dbReference>
<dbReference type="InterPro" id="IPR018253">
    <property type="entry name" value="DnaJ_domain_CS"/>
</dbReference>
<feature type="domain" description="PNPLA" evidence="15">
    <location>
        <begin position="357"/>
        <end position="548"/>
    </location>
</feature>
<feature type="region of interest" description="Disordered" evidence="12">
    <location>
        <begin position="37"/>
        <end position="76"/>
    </location>
</feature>
<evidence type="ECO:0000256" key="10">
    <source>
        <dbReference type="ARBA" id="ARBA00023186"/>
    </source>
</evidence>
<keyword evidence="10" id="KW-0143">Chaperone</keyword>
<evidence type="ECO:0000256" key="1">
    <source>
        <dbReference type="ARBA" id="ARBA00002682"/>
    </source>
</evidence>
<sequence>MPPDAVYGFPPEAFDVDRLPDVDRQFVDAEDLQAFEKALQAPDPLQGPADETTSVQSPKNSTWSFNTTKRDSQSGSILDDDTAAIAAVAAAVAAGEDLQPPPTPTPSQGTFITAQNDWAPVNSRIYRNKRGFRKGRTKRAQTAVEGLLGTRTKDETREGYLYQLSKWPLLFFVITWLIWLTVAYLSTRWYIWGYEHFFTWRGRRETLRRNLRRASNYKDWVAAARELDSFLGRQTWREENDFAYYDSKTVKRVWDQMRKTRIRAEAQETKSVEQNGSGRAVEDLKALIEACVKNNFVGVENSRLYSQTYYGTKNLVQNFIDEVDKSMTFLLKTKQIETEEKRLLFKHVYANYGRTALCLSGGAAFAYYHIGVVKALLDADLLPDVITGTSGGALVAGLVATRTNDELKELLVPALAERINACGEPFTTWFPRWWKTGARFDSVDWADRCGWWTRGSMTFREAYERTGRILNVTCVPADPHSPTILCNYLTSPDCVIWSAVLASAAVPGILNPVVLMMKKRDGTLSPYSFGHKWKDGSLRTDIPIKALNTHFNVNFTIVSQVNPHINLFFFSSRGSVGHPVTHRKGRGWRGGYLMSAMEHYLKLDMTKWLKFIRHAELLPRPLGQDWSQLWLQEFSGTVTIWPKSTPSDFWHILSDPDAPRLARMIHEGQQSAFGKLKFVANRLKVERLVEQGRRETRPWVRRGSLHAVISEEDLRSLLVGEMALNATTEEDTDGDDAMGALMEEVDGMPPSEVAWLLIGKGQGHLRHQCRAKRSPALQRSQWRQAVLGGGCWTCEHGGGIGFWCGRPADYPMADPKSPKHRPAVTEASSLKPVNFFDDNLLSFEGAYPRATEGPAISWTTIEAGRRQISSHLPPLPPEEQAEPSPAATMSSDYSYDDEAQFFPFFILTLTGLVTVPLTYSQLRASTDDGDLAPRIRSDYKIKDGDVVQSLRSAQRRKQRKVKRTIVALAGWALMGFMVYLIMVTVPVVHKLWNPYDILGISESSTEKEIKSHYKRLSIKFHPDKVRPDAAKNQTAESLNDHYVELTKAYQALTDEDVRNNYIQYGHPDGKQSFSIGIALPKFLISDGNGKYLVLLYTGLLGMLLPYLVGSWWYGTKRRSKEGVLMESANNLFRQYDESMDEAGIVAALSAGKEFEDVLRGDKAESSLSKIESRITAEGDASPFAAGFSVKDKEKLQDLDNGVRRKTLALLWAYLGRVELDDAALTRAKYDIAPIARALNQSFAAIALAYGNIGPVVGSFFANQHLIQAISPRSSPLLQLPHFTPKIAMAAEGDSKTHMTVQQFMDLPDAQRRQRAVGKGLLTEREYKASISVGKQLPFLRVAKAFFKVTGERVIIPSSLVTLVIKGRFIPPGTENVPAVDELDLEDVDPAEDDLEALMGRKKKTIKGPDGKPVSIEENSILPPLTFAPHYAREHTPKWYAFLSDSKQGKMAVPPFTFDRFDQPMFDDQGKPTFAMQTLKAQYAAPPQAGHYTFVMHVVCDSYVGFDTKMEVTLVVEEAAKAAQMAAEDEISEPDEDSIAGQMHALKTGQAPQPKRRKDDDEESDDESGTEEEEEDTSDTNTDTEDES</sequence>
<evidence type="ECO:0000256" key="6">
    <source>
        <dbReference type="ARBA" id="ARBA00022927"/>
    </source>
</evidence>
<keyword evidence="4 13" id="KW-0812">Transmembrane</keyword>
<feature type="region of interest" description="Disordered" evidence="12">
    <location>
        <begin position="869"/>
        <end position="891"/>
    </location>
</feature>
<dbReference type="OrthoDB" id="15478at2759"/>
<dbReference type="Gene3D" id="3.40.1090.10">
    <property type="entry name" value="Cytosolic phospholipase A2 catalytic domain"/>
    <property type="match status" value="2"/>
</dbReference>
<dbReference type="SMART" id="SM00973">
    <property type="entry name" value="Sec63"/>
    <property type="match status" value="1"/>
</dbReference>
<feature type="region of interest" description="Disordered" evidence="12">
    <location>
        <begin position="1525"/>
        <end position="1587"/>
    </location>
</feature>
<evidence type="ECO:0000256" key="8">
    <source>
        <dbReference type="ARBA" id="ARBA00023098"/>
    </source>
</evidence>
<evidence type="ECO:0000256" key="7">
    <source>
        <dbReference type="ARBA" id="ARBA00022989"/>
    </source>
</evidence>
<dbReference type="GO" id="GO:0006614">
    <property type="term" value="P:SRP-dependent cotranslational protein targeting to membrane"/>
    <property type="evidence" value="ECO:0007669"/>
    <property type="project" value="TreeGrafter"/>
</dbReference>
<keyword evidence="7 13" id="KW-1133">Transmembrane helix</keyword>
<dbReference type="SUPFAM" id="SSF52151">
    <property type="entry name" value="FabD/lysophospholipase-like"/>
    <property type="match status" value="1"/>
</dbReference>
<organism evidence="16 17">
    <name type="scientific">Tolypocladium ophioglossoides (strain CBS 100239)</name>
    <name type="common">Snaketongue truffleclub</name>
    <name type="synonym">Elaphocordyceps ophioglossoides</name>
    <dbReference type="NCBI Taxonomy" id="1163406"/>
    <lineage>
        <taxon>Eukaryota</taxon>
        <taxon>Fungi</taxon>
        <taxon>Dikarya</taxon>
        <taxon>Ascomycota</taxon>
        <taxon>Pezizomycotina</taxon>
        <taxon>Sordariomycetes</taxon>
        <taxon>Hypocreomycetidae</taxon>
        <taxon>Hypocreales</taxon>
        <taxon>Ophiocordycipitaceae</taxon>
        <taxon>Tolypocladium</taxon>
    </lineage>
</organism>
<proteinExistence type="predicted"/>
<dbReference type="GO" id="GO:0031207">
    <property type="term" value="C:Sec62/Sec63 complex"/>
    <property type="evidence" value="ECO:0007669"/>
    <property type="project" value="TreeGrafter"/>
</dbReference>
<evidence type="ECO:0000256" key="13">
    <source>
        <dbReference type="SAM" id="Phobius"/>
    </source>
</evidence>
<dbReference type="GO" id="GO:0003723">
    <property type="term" value="F:RNA binding"/>
    <property type="evidence" value="ECO:0007669"/>
    <property type="project" value="TreeGrafter"/>
</dbReference>
<comment type="subcellular location">
    <subcellularLocation>
        <location evidence="2">Endoplasmic reticulum membrane</location>
        <topology evidence="2">Multi-pass membrane protein</topology>
    </subcellularLocation>
</comment>
<dbReference type="Gene3D" id="1.10.287.110">
    <property type="entry name" value="DnaJ domain"/>
    <property type="match status" value="1"/>
</dbReference>
<dbReference type="PANTHER" id="PTHR24075">
    <property type="entry name" value="SEC63 DOMAIN-CONTAINING"/>
    <property type="match status" value="1"/>
</dbReference>
<dbReference type="GO" id="GO:0006620">
    <property type="term" value="P:post-translational protein targeting to endoplasmic reticulum membrane"/>
    <property type="evidence" value="ECO:0007669"/>
    <property type="project" value="TreeGrafter"/>
</dbReference>
<dbReference type="GO" id="GO:0008320">
    <property type="term" value="F:protein transmembrane transporter activity"/>
    <property type="evidence" value="ECO:0007669"/>
    <property type="project" value="TreeGrafter"/>
</dbReference>
<dbReference type="InterPro" id="IPR001623">
    <property type="entry name" value="DnaJ_domain"/>
</dbReference>
<feature type="compositionally biased region" description="Acidic residues" evidence="12">
    <location>
        <begin position="1559"/>
        <end position="1587"/>
    </location>
</feature>
<dbReference type="InterPro" id="IPR002641">
    <property type="entry name" value="PNPLA_dom"/>
</dbReference>
<evidence type="ECO:0000259" key="14">
    <source>
        <dbReference type="PROSITE" id="PS50076"/>
    </source>
</evidence>
<dbReference type="GO" id="GO:0004806">
    <property type="term" value="F:triacylglycerol lipase activity"/>
    <property type="evidence" value="ECO:0007669"/>
    <property type="project" value="InterPro"/>
</dbReference>
<dbReference type="FunFam" id="1.10.287.110:FF:000039">
    <property type="entry name" value="Protein translocation complex component (Npl1)"/>
    <property type="match status" value="1"/>
</dbReference>
<evidence type="ECO:0000256" key="4">
    <source>
        <dbReference type="ARBA" id="ARBA00022692"/>
    </source>
</evidence>
<dbReference type="InterPro" id="IPR016035">
    <property type="entry name" value="Acyl_Trfase/lysoPLipase"/>
</dbReference>
<evidence type="ECO:0000313" key="16">
    <source>
        <dbReference type="EMBL" id="KND88013.1"/>
    </source>
</evidence>
<evidence type="ECO:0000256" key="12">
    <source>
        <dbReference type="SAM" id="MobiDB-lite"/>
    </source>
</evidence>
<keyword evidence="11" id="KW-0378">Hydrolase</keyword>
<evidence type="ECO:0000256" key="9">
    <source>
        <dbReference type="ARBA" id="ARBA00023136"/>
    </source>
</evidence>
<evidence type="ECO:0000256" key="2">
    <source>
        <dbReference type="ARBA" id="ARBA00004477"/>
    </source>
</evidence>
<dbReference type="PROSITE" id="PS50076">
    <property type="entry name" value="DNAJ_2"/>
    <property type="match status" value="1"/>
</dbReference>
<keyword evidence="5" id="KW-0256">Endoplasmic reticulum</keyword>
<feature type="domain" description="J" evidence="14">
    <location>
        <begin position="993"/>
        <end position="1065"/>
    </location>
</feature>
<feature type="transmembrane region" description="Helical" evidence="13">
    <location>
        <begin position="167"/>
        <end position="191"/>
    </location>
</feature>
<feature type="transmembrane region" description="Helical" evidence="13">
    <location>
        <begin position="965"/>
        <end position="988"/>
    </location>
</feature>
<accession>A0A0L0N1P3</accession>
<dbReference type="Pfam" id="PF00226">
    <property type="entry name" value="DnaJ"/>
    <property type="match status" value="1"/>
</dbReference>
<dbReference type="CDD" id="cd07232">
    <property type="entry name" value="Pat_PLPL"/>
    <property type="match status" value="1"/>
</dbReference>
<dbReference type="InterPro" id="IPR021771">
    <property type="entry name" value="Triacylglycerol_lipase_N"/>
</dbReference>
<dbReference type="Gene3D" id="1.10.3380.10">
    <property type="entry name" value="Sec63 N-terminal domain-like domain"/>
    <property type="match status" value="1"/>
</dbReference>
<feature type="active site" description="Nucleophile" evidence="11">
    <location>
        <position position="390"/>
    </location>
</feature>
<dbReference type="GO" id="GO:0006641">
    <property type="term" value="P:triglyceride metabolic process"/>
    <property type="evidence" value="ECO:0007669"/>
    <property type="project" value="UniProtKB-ARBA"/>
</dbReference>
<dbReference type="Pfam" id="PF11815">
    <property type="entry name" value="DUF3336"/>
    <property type="match status" value="1"/>
</dbReference>
<dbReference type="Gene3D" id="1.10.150.20">
    <property type="entry name" value="5' to 3' exonuclease, C-terminal subdomain"/>
    <property type="match status" value="1"/>
</dbReference>
<keyword evidence="11" id="KW-0442">Lipid degradation</keyword>
<dbReference type="InterPro" id="IPR014756">
    <property type="entry name" value="Ig_E-set"/>
</dbReference>
<evidence type="ECO:0000256" key="5">
    <source>
        <dbReference type="ARBA" id="ARBA00022824"/>
    </source>
</evidence>
<comment type="caution">
    <text evidence="11">Lacks conserved residue(s) required for the propagation of feature annotation.</text>
</comment>
<dbReference type="PROSITE" id="PS51635">
    <property type="entry name" value="PNPLA"/>
    <property type="match status" value="1"/>
</dbReference>
<feature type="short sequence motif" description="GXSXG" evidence="11">
    <location>
        <begin position="388"/>
        <end position="392"/>
    </location>
</feature>
<dbReference type="STRING" id="1163406.A0A0L0N1P3"/>
<evidence type="ECO:0000259" key="15">
    <source>
        <dbReference type="PROSITE" id="PS51635"/>
    </source>
</evidence>
<feature type="active site" description="Proton acceptor" evidence="11">
    <location>
        <position position="535"/>
    </location>
</feature>
<feature type="transmembrane region" description="Helical" evidence="13">
    <location>
        <begin position="1091"/>
        <end position="1113"/>
    </location>
</feature>
<dbReference type="PROSITE" id="PS00636">
    <property type="entry name" value="DNAJ_1"/>
    <property type="match status" value="1"/>
</dbReference>
<feature type="compositionally biased region" description="Polar residues" evidence="12">
    <location>
        <begin position="51"/>
        <end position="67"/>
    </location>
</feature>
<dbReference type="SMART" id="SM00271">
    <property type="entry name" value="DnaJ"/>
    <property type="match status" value="1"/>
</dbReference>
<dbReference type="InterPro" id="IPR036869">
    <property type="entry name" value="J_dom_sf"/>
</dbReference>
<feature type="compositionally biased region" description="Acidic residues" evidence="12">
    <location>
        <begin position="1526"/>
        <end position="1537"/>
    </location>
</feature>
<dbReference type="Pfam" id="PF01734">
    <property type="entry name" value="Patatin"/>
    <property type="match status" value="1"/>
</dbReference>
<reference evidence="16 17" key="1">
    <citation type="journal article" date="2015" name="BMC Genomics">
        <title>The genome of the truffle-parasite Tolypocladium ophioglossoides and the evolution of antifungal peptaibiotics.</title>
        <authorList>
            <person name="Quandt C.A."/>
            <person name="Bushley K.E."/>
            <person name="Spatafora J.W."/>
        </authorList>
    </citation>
    <scope>NUCLEOTIDE SEQUENCE [LARGE SCALE GENOMIC DNA]</scope>
    <source>
        <strain evidence="16 17">CBS 100239</strain>
    </source>
</reference>
<dbReference type="GO" id="GO:0016042">
    <property type="term" value="P:lipid catabolic process"/>
    <property type="evidence" value="ECO:0007669"/>
    <property type="project" value="UniProtKB-UniRule"/>
</dbReference>
<protein>
    <submittedName>
        <fullName evidence="16">Patatin-like phospholipase domain-containing protein</fullName>
    </submittedName>
</protein>
<dbReference type="Gene3D" id="2.60.40.150">
    <property type="entry name" value="C2 domain"/>
    <property type="match status" value="1"/>
</dbReference>
<dbReference type="CDD" id="cd06257">
    <property type="entry name" value="DnaJ"/>
    <property type="match status" value="1"/>
</dbReference>
<gene>
    <name evidence="16" type="ORF">TOPH_07419</name>
</gene>
<comment type="function">
    <text evidence="1">Probable lipid hydrolase.</text>
</comment>
<comment type="caution">
    <text evidence="16">The sequence shown here is derived from an EMBL/GenBank/DDBJ whole genome shotgun (WGS) entry which is preliminary data.</text>
</comment>
<evidence type="ECO:0000313" key="17">
    <source>
        <dbReference type="Proteomes" id="UP000036947"/>
    </source>
</evidence>
<dbReference type="SUPFAM" id="SSF46565">
    <property type="entry name" value="Chaperone J-domain"/>
    <property type="match status" value="1"/>
</dbReference>
<keyword evidence="17" id="KW-1185">Reference proteome</keyword>
<dbReference type="SUPFAM" id="SSF81296">
    <property type="entry name" value="E set domains"/>
    <property type="match status" value="1"/>
</dbReference>
<evidence type="ECO:0000256" key="11">
    <source>
        <dbReference type="PROSITE-ProRule" id="PRU01161"/>
    </source>
</evidence>
<dbReference type="InterPro" id="IPR004179">
    <property type="entry name" value="Sec63-dom"/>
</dbReference>
<evidence type="ECO:0000256" key="3">
    <source>
        <dbReference type="ARBA" id="ARBA00022448"/>
    </source>
</evidence>